<feature type="compositionally biased region" description="Basic and acidic residues" evidence="1">
    <location>
        <begin position="1"/>
        <end position="10"/>
    </location>
</feature>
<dbReference type="EMBL" id="JAIWYP010000003">
    <property type="protein sequence ID" value="KAH3844773.1"/>
    <property type="molecule type" value="Genomic_DNA"/>
</dbReference>
<gene>
    <name evidence="2" type="ORF">DPMN_087035</name>
</gene>
<evidence type="ECO:0000256" key="1">
    <source>
        <dbReference type="SAM" id="MobiDB-lite"/>
    </source>
</evidence>
<accession>A0A9D4KS95</accession>
<proteinExistence type="predicted"/>
<evidence type="ECO:0000313" key="2">
    <source>
        <dbReference type="EMBL" id="KAH3844773.1"/>
    </source>
</evidence>
<dbReference type="AlphaFoldDB" id="A0A9D4KS95"/>
<comment type="caution">
    <text evidence="2">The sequence shown here is derived from an EMBL/GenBank/DDBJ whole genome shotgun (WGS) entry which is preliminary data.</text>
</comment>
<name>A0A9D4KS95_DREPO</name>
<reference evidence="2" key="1">
    <citation type="journal article" date="2019" name="bioRxiv">
        <title>The Genome of the Zebra Mussel, Dreissena polymorpha: A Resource for Invasive Species Research.</title>
        <authorList>
            <person name="McCartney M.A."/>
            <person name="Auch B."/>
            <person name="Kono T."/>
            <person name="Mallez S."/>
            <person name="Zhang Y."/>
            <person name="Obille A."/>
            <person name="Becker A."/>
            <person name="Abrahante J.E."/>
            <person name="Garbe J."/>
            <person name="Badalamenti J.P."/>
            <person name="Herman A."/>
            <person name="Mangelson H."/>
            <person name="Liachko I."/>
            <person name="Sullivan S."/>
            <person name="Sone E.D."/>
            <person name="Koren S."/>
            <person name="Silverstein K.A.T."/>
            <person name="Beckman K.B."/>
            <person name="Gohl D.M."/>
        </authorList>
    </citation>
    <scope>NUCLEOTIDE SEQUENCE</scope>
    <source>
        <strain evidence="2">Duluth1</strain>
        <tissue evidence="2">Whole animal</tissue>
    </source>
</reference>
<reference evidence="2" key="2">
    <citation type="submission" date="2020-11" db="EMBL/GenBank/DDBJ databases">
        <authorList>
            <person name="McCartney M.A."/>
            <person name="Auch B."/>
            <person name="Kono T."/>
            <person name="Mallez S."/>
            <person name="Becker A."/>
            <person name="Gohl D.M."/>
            <person name="Silverstein K.A.T."/>
            <person name="Koren S."/>
            <person name="Bechman K.B."/>
            <person name="Herman A."/>
            <person name="Abrahante J.E."/>
            <person name="Garbe J."/>
        </authorList>
    </citation>
    <scope>NUCLEOTIDE SEQUENCE</scope>
    <source>
        <strain evidence="2">Duluth1</strain>
        <tissue evidence="2">Whole animal</tissue>
    </source>
</reference>
<sequence>MMETPSDRGDFPCSRKIVHGGSEVDGRNSARRTNDHILQCKQAVCHVGHNSGHSCYVHAESVSYDLEKSPGSKEPQSQHDPLLNGLLWVSEFYPLLLELMAGRIV</sequence>
<protein>
    <submittedName>
        <fullName evidence="2">Uncharacterized protein</fullName>
    </submittedName>
</protein>
<dbReference type="Proteomes" id="UP000828390">
    <property type="component" value="Unassembled WGS sequence"/>
</dbReference>
<feature type="region of interest" description="Disordered" evidence="1">
    <location>
        <begin position="1"/>
        <end position="30"/>
    </location>
</feature>
<evidence type="ECO:0000313" key="3">
    <source>
        <dbReference type="Proteomes" id="UP000828390"/>
    </source>
</evidence>
<keyword evidence="3" id="KW-1185">Reference proteome</keyword>
<organism evidence="2 3">
    <name type="scientific">Dreissena polymorpha</name>
    <name type="common">Zebra mussel</name>
    <name type="synonym">Mytilus polymorpha</name>
    <dbReference type="NCBI Taxonomy" id="45954"/>
    <lineage>
        <taxon>Eukaryota</taxon>
        <taxon>Metazoa</taxon>
        <taxon>Spiralia</taxon>
        <taxon>Lophotrochozoa</taxon>
        <taxon>Mollusca</taxon>
        <taxon>Bivalvia</taxon>
        <taxon>Autobranchia</taxon>
        <taxon>Heteroconchia</taxon>
        <taxon>Euheterodonta</taxon>
        <taxon>Imparidentia</taxon>
        <taxon>Neoheterodontei</taxon>
        <taxon>Myida</taxon>
        <taxon>Dreissenoidea</taxon>
        <taxon>Dreissenidae</taxon>
        <taxon>Dreissena</taxon>
    </lineage>
</organism>